<evidence type="ECO:0008006" key="5">
    <source>
        <dbReference type="Google" id="ProtNLM"/>
    </source>
</evidence>
<evidence type="ECO:0000256" key="1">
    <source>
        <dbReference type="SAM" id="MobiDB-lite"/>
    </source>
</evidence>
<keyword evidence="2" id="KW-0472">Membrane</keyword>
<feature type="region of interest" description="Disordered" evidence="1">
    <location>
        <begin position="1"/>
        <end position="32"/>
    </location>
</feature>
<evidence type="ECO:0000313" key="4">
    <source>
        <dbReference type="Proteomes" id="UP000828390"/>
    </source>
</evidence>
<evidence type="ECO:0000256" key="2">
    <source>
        <dbReference type="SAM" id="Phobius"/>
    </source>
</evidence>
<comment type="caution">
    <text evidence="3">The sequence shown here is derived from an EMBL/GenBank/DDBJ whole genome shotgun (WGS) entry which is preliminary data.</text>
</comment>
<gene>
    <name evidence="3" type="ORF">DPMN_085172</name>
</gene>
<reference evidence="3" key="1">
    <citation type="journal article" date="2019" name="bioRxiv">
        <title>The Genome of the Zebra Mussel, Dreissena polymorpha: A Resource for Invasive Species Research.</title>
        <authorList>
            <person name="McCartney M.A."/>
            <person name="Auch B."/>
            <person name="Kono T."/>
            <person name="Mallez S."/>
            <person name="Zhang Y."/>
            <person name="Obille A."/>
            <person name="Becker A."/>
            <person name="Abrahante J.E."/>
            <person name="Garbe J."/>
            <person name="Badalamenti J.P."/>
            <person name="Herman A."/>
            <person name="Mangelson H."/>
            <person name="Liachko I."/>
            <person name="Sullivan S."/>
            <person name="Sone E.D."/>
            <person name="Koren S."/>
            <person name="Silverstein K.A.T."/>
            <person name="Beckman K.B."/>
            <person name="Gohl D.M."/>
        </authorList>
    </citation>
    <scope>NUCLEOTIDE SEQUENCE</scope>
    <source>
        <strain evidence="3">Duluth1</strain>
        <tissue evidence="3">Whole animal</tissue>
    </source>
</reference>
<keyword evidence="4" id="KW-1185">Reference proteome</keyword>
<name>A0A9D3YEJ1_DREPO</name>
<proteinExistence type="predicted"/>
<keyword evidence="2" id="KW-0812">Transmembrane</keyword>
<dbReference type="Proteomes" id="UP000828390">
    <property type="component" value="Unassembled WGS sequence"/>
</dbReference>
<keyword evidence="2" id="KW-1133">Transmembrane helix</keyword>
<dbReference type="EMBL" id="JAIWYP010000016">
    <property type="protein sequence ID" value="KAH3697666.1"/>
    <property type="molecule type" value="Genomic_DNA"/>
</dbReference>
<evidence type="ECO:0000313" key="3">
    <source>
        <dbReference type="EMBL" id="KAH3697666.1"/>
    </source>
</evidence>
<sequence length="87" mass="10558">MNERTDGVREGWTEGSKERRNRTEERKDEKSKEEWRKLGRKLERKNNTVLLNRNYSLSALIYTITIFHLYVIEPIFIAYETQTSYTR</sequence>
<feature type="transmembrane region" description="Helical" evidence="2">
    <location>
        <begin position="59"/>
        <end position="79"/>
    </location>
</feature>
<reference evidence="3" key="2">
    <citation type="submission" date="2020-11" db="EMBL/GenBank/DDBJ databases">
        <authorList>
            <person name="McCartney M.A."/>
            <person name="Auch B."/>
            <person name="Kono T."/>
            <person name="Mallez S."/>
            <person name="Becker A."/>
            <person name="Gohl D.M."/>
            <person name="Silverstein K.A.T."/>
            <person name="Koren S."/>
            <person name="Bechman K.B."/>
            <person name="Herman A."/>
            <person name="Abrahante J.E."/>
            <person name="Garbe J."/>
        </authorList>
    </citation>
    <scope>NUCLEOTIDE SEQUENCE</scope>
    <source>
        <strain evidence="3">Duluth1</strain>
        <tissue evidence="3">Whole animal</tissue>
    </source>
</reference>
<accession>A0A9D3YEJ1</accession>
<organism evidence="3 4">
    <name type="scientific">Dreissena polymorpha</name>
    <name type="common">Zebra mussel</name>
    <name type="synonym">Mytilus polymorpha</name>
    <dbReference type="NCBI Taxonomy" id="45954"/>
    <lineage>
        <taxon>Eukaryota</taxon>
        <taxon>Metazoa</taxon>
        <taxon>Spiralia</taxon>
        <taxon>Lophotrochozoa</taxon>
        <taxon>Mollusca</taxon>
        <taxon>Bivalvia</taxon>
        <taxon>Autobranchia</taxon>
        <taxon>Heteroconchia</taxon>
        <taxon>Euheterodonta</taxon>
        <taxon>Imparidentia</taxon>
        <taxon>Neoheterodontei</taxon>
        <taxon>Myida</taxon>
        <taxon>Dreissenoidea</taxon>
        <taxon>Dreissenidae</taxon>
        <taxon>Dreissena</taxon>
    </lineage>
</organism>
<dbReference type="AlphaFoldDB" id="A0A9D3YEJ1"/>
<protein>
    <recommendedName>
        <fullName evidence="5">Transmembrane protein</fullName>
    </recommendedName>
</protein>